<dbReference type="PROSITE" id="PS51498">
    <property type="entry name" value="MABP"/>
    <property type="match status" value="1"/>
</dbReference>
<dbReference type="EMBL" id="ADBV01009251">
    <property type="protein sequence ID" value="EJW76313.1"/>
    <property type="molecule type" value="Genomic_DNA"/>
</dbReference>
<dbReference type="InterPro" id="IPR023341">
    <property type="entry name" value="MABP"/>
</dbReference>
<evidence type="ECO:0000313" key="4">
    <source>
        <dbReference type="Proteomes" id="UP000004810"/>
    </source>
</evidence>
<keyword evidence="1" id="KW-0344">Guanine-nucleotide releasing factor</keyword>
<dbReference type="AlphaFoldDB" id="J9E2D0"/>
<dbReference type="GO" id="GO:0031410">
    <property type="term" value="C:cytoplasmic vesicle"/>
    <property type="evidence" value="ECO:0007669"/>
    <property type="project" value="TreeGrafter"/>
</dbReference>
<dbReference type="Proteomes" id="UP000004810">
    <property type="component" value="Unassembled WGS sequence"/>
</dbReference>
<dbReference type="PANTHER" id="PTHR12296">
    <property type="entry name" value="DENN DOMAIN-CONTAINING PROTEIN 4"/>
    <property type="match status" value="1"/>
</dbReference>
<dbReference type="Gene3D" id="2.100.10.50">
    <property type="match status" value="1"/>
</dbReference>
<reference evidence="4" key="1">
    <citation type="submission" date="2012-08" db="EMBL/GenBank/DDBJ databases">
        <title>The Genome Sequence of Wuchereria bancrofti.</title>
        <authorList>
            <person name="Nutman T.B."/>
            <person name="Fink D.L."/>
            <person name="Russ C."/>
            <person name="Young S."/>
            <person name="Zeng Q."/>
            <person name="Koehrsen M."/>
            <person name="Alvarado L."/>
            <person name="Berlin A."/>
            <person name="Chapman S.B."/>
            <person name="Chen Z."/>
            <person name="Freedman E."/>
            <person name="Gellesch M."/>
            <person name="Goldberg J."/>
            <person name="Griggs A."/>
            <person name="Gujja S."/>
            <person name="Heilman E.R."/>
            <person name="Heiman D."/>
            <person name="Hepburn T."/>
            <person name="Howarth C."/>
            <person name="Jen D."/>
            <person name="Larson L."/>
            <person name="Lewis B."/>
            <person name="Mehta T."/>
            <person name="Park D."/>
            <person name="Pearson M."/>
            <person name="Roberts A."/>
            <person name="Saif S."/>
            <person name="Shea T."/>
            <person name="Shenoy N."/>
            <person name="Sisk P."/>
            <person name="Stolte C."/>
            <person name="Sykes S."/>
            <person name="Walk T."/>
            <person name="White J."/>
            <person name="Yandava C."/>
            <person name="Haas B."/>
            <person name="Henn M.R."/>
            <person name="Nusbaum C."/>
            <person name="Birren B."/>
        </authorList>
    </citation>
    <scope>NUCLEOTIDE SEQUENCE [LARGE SCALE GENOMIC DNA]</scope>
    <source>
        <strain evidence="4">NA</strain>
    </source>
</reference>
<evidence type="ECO:0000256" key="1">
    <source>
        <dbReference type="ARBA" id="ARBA00022658"/>
    </source>
</evidence>
<proteinExistence type="predicted"/>
<evidence type="ECO:0000313" key="3">
    <source>
        <dbReference type="EMBL" id="EJW76313.1"/>
    </source>
</evidence>
<organism evidence="3 4">
    <name type="scientific">Wuchereria bancrofti</name>
    <dbReference type="NCBI Taxonomy" id="6293"/>
    <lineage>
        <taxon>Eukaryota</taxon>
        <taxon>Metazoa</taxon>
        <taxon>Ecdysozoa</taxon>
        <taxon>Nematoda</taxon>
        <taxon>Chromadorea</taxon>
        <taxon>Rhabditida</taxon>
        <taxon>Spirurina</taxon>
        <taxon>Spiruromorpha</taxon>
        <taxon>Filarioidea</taxon>
        <taxon>Onchocercidae</taxon>
        <taxon>Wuchereria</taxon>
    </lineage>
</organism>
<comment type="caution">
    <text evidence="3">The sequence shown here is derived from an EMBL/GenBank/DDBJ whole genome shotgun (WGS) entry which is preliminary data.</text>
</comment>
<dbReference type="PANTHER" id="PTHR12296:SF30">
    <property type="entry name" value="DENN DOMAIN-CONTAINING PROTEIN CRAG"/>
    <property type="match status" value="1"/>
</dbReference>
<name>J9E2D0_WUCBA</name>
<dbReference type="GO" id="GO:0032483">
    <property type="term" value="P:regulation of Rab protein signal transduction"/>
    <property type="evidence" value="ECO:0007669"/>
    <property type="project" value="TreeGrafter"/>
</dbReference>
<evidence type="ECO:0000259" key="2">
    <source>
        <dbReference type="PROSITE" id="PS51498"/>
    </source>
</evidence>
<accession>J9E2D0</accession>
<sequence length="100" mass="10889">MGECRRLFEYFVIVGLEDGAEDLVPTAQECGCRNSAPLAPITDICVIFPGLGETVPDGFERITSTPMGYAADLNHGSLRTPSVFLCFRRGYHKPPLVDIG</sequence>
<dbReference type="InterPro" id="IPR051696">
    <property type="entry name" value="DENN_Domain_GEFs"/>
</dbReference>
<feature type="domain" description="MABP" evidence="2">
    <location>
        <begin position="38"/>
        <end position="100"/>
    </location>
</feature>
<protein>
    <recommendedName>
        <fullName evidence="2">MABP domain-containing protein</fullName>
    </recommendedName>
</protein>
<gene>
    <name evidence="3" type="ORF">WUBG_12780</name>
</gene>
<dbReference type="GO" id="GO:0005085">
    <property type="term" value="F:guanyl-nucleotide exchange factor activity"/>
    <property type="evidence" value="ECO:0007669"/>
    <property type="project" value="UniProtKB-KW"/>
</dbReference>